<comment type="caution">
    <text evidence="1">The sequence shown here is derived from an EMBL/GenBank/DDBJ whole genome shotgun (WGS) entry which is preliminary data.</text>
</comment>
<dbReference type="Proteomes" id="UP000805193">
    <property type="component" value="Unassembled WGS sequence"/>
</dbReference>
<name>A0AC60P6M0_IXOPE</name>
<sequence>MTPFQISLTTSYLLTDHEATLEAPGTPDFRGYTTGTIADEEEWRTQGRKRRRRVFSESREDVSTESPAWKAKPKPRVMAAQGTQFKFTLRPEQGIKLDKYGTHVYGRAIVDAVGKKHICTVSDFSFQVMGGSNSIFLMTEREDTAKEINEIQALKLEEGRTVKFNVHQVLQNVTRGVIHNVGAECKEQEILENTRTKTGVELIAARRLGESKVVLLTFSGNVKPRYVYFYGGAYRVYEYTPRRQVCYRCMRVGHRADVCPYEAACRDCGKTHPKEEGCVIKCVLCGKGHRTGDRECEKKYKAPPEGRFRNLPKASTWAGNRTEQAANIEHTVRTTETSKMHEILQQIENLMNGGTTALLEVVRKSEELAAEGRKQHAIEEKKRAEAKRVKELREAEQRKAEQAEREKLQAKKRRDERKKQARAGQGDRRPVILEKRTNLMALQEVKTIAKVTGYDAYVNSMEKPAVATLVSKNYTAIVHDTEQDIENVLIELVPKRRGRNESVFILNVYSRKQKDVFEELFKEAIKAAGDNALLILGDFNAAHESWGYKYSNGKGKKLLETIEEEGLSIENEVWNPTRTGGGRTSDTSPDLTICKNAKVKWSNTCENLGSDHYIIEIEMETDLRERSIGKTRHTNWEDFREDAELDGVTDPVVWAKKIKEVMKKNTREVKLTLKYPAADNKLMAMWDEHAVILGQKERWRFSKVGRETGVRLGYGDIRTRNLKERQLTQSLVKRYRVSPIPRHMHPKIHKERRKARADYYRVKMEGRENVMYTDAAAYGSNKVAVCVGHDGKELDSLSLKDATMTEAEEAAIAMAIRAGKGHTYILTDSQNACRNYMRGRVCATAAKILERAANGSSTFEIIWVPGHEGIPGNQAADLRARGYVDRAEARQWVYSDMLDHFKAQRRQYGLPCRELSKAESTAWRRIQAGNYTNPVLLKHMGRRDDDACKHCGQRATFSHMVQACPDTPELGDTIDDRRWEEMLRSEVYKIQIHQINRTKLAASSQGIPD</sequence>
<evidence type="ECO:0000313" key="2">
    <source>
        <dbReference type="Proteomes" id="UP000805193"/>
    </source>
</evidence>
<evidence type="ECO:0000313" key="1">
    <source>
        <dbReference type="EMBL" id="KAG0415089.1"/>
    </source>
</evidence>
<proteinExistence type="predicted"/>
<dbReference type="EMBL" id="JABSTQ010011112">
    <property type="protein sequence ID" value="KAG0415089.1"/>
    <property type="molecule type" value="Genomic_DNA"/>
</dbReference>
<protein>
    <submittedName>
        <fullName evidence="1">Uncharacterized protein</fullName>
    </submittedName>
</protein>
<organism evidence="1 2">
    <name type="scientific">Ixodes persulcatus</name>
    <name type="common">Taiga tick</name>
    <dbReference type="NCBI Taxonomy" id="34615"/>
    <lineage>
        <taxon>Eukaryota</taxon>
        <taxon>Metazoa</taxon>
        <taxon>Ecdysozoa</taxon>
        <taxon>Arthropoda</taxon>
        <taxon>Chelicerata</taxon>
        <taxon>Arachnida</taxon>
        <taxon>Acari</taxon>
        <taxon>Parasitiformes</taxon>
        <taxon>Ixodida</taxon>
        <taxon>Ixodoidea</taxon>
        <taxon>Ixodidae</taxon>
        <taxon>Ixodinae</taxon>
        <taxon>Ixodes</taxon>
    </lineage>
</organism>
<gene>
    <name evidence="1" type="ORF">HPB47_007753</name>
</gene>
<keyword evidence="2" id="KW-1185">Reference proteome</keyword>
<reference evidence="1 2" key="1">
    <citation type="journal article" date="2020" name="Cell">
        <title>Large-Scale Comparative Analyses of Tick Genomes Elucidate Their Genetic Diversity and Vector Capacities.</title>
        <authorList>
            <consortium name="Tick Genome and Microbiome Consortium (TIGMIC)"/>
            <person name="Jia N."/>
            <person name="Wang J."/>
            <person name="Shi W."/>
            <person name="Du L."/>
            <person name="Sun Y."/>
            <person name="Zhan W."/>
            <person name="Jiang J.F."/>
            <person name="Wang Q."/>
            <person name="Zhang B."/>
            <person name="Ji P."/>
            <person name="Bell-Sakyi L."/>
            <person name="Cui X.M."/>
            <person name="Yuan T.T."/>
            <person name="Jiang B.G."/>
            <person name="Yang W.F."/>
            <person name="Lam T.T."/>
            <person name="Chang Q.C."/>
            <person name="Ding S.J."/>
            <person name="Wang X.J."/>
            <person name="Zhu J.G."/>
            <person name="Ruan X.D."/>
            <person name="Zhao L."/>
            <person name="Wei J.T."/>
            <person name="Ye R.Z."/>
            <person name="Que T.C."/>
            <person name="Du C.H."/>
            <person name="Zhou Y.H."/>
            <person name="Cheng J.X."/>
            <person name="Dai P.F."/>
            <person name="Guo W.B."/>
            <person name="Han X.H."/>
            <person name="Huang E.J."/>
            <person name="Li L.F."/>
            <person name="Wei W."/>
            <person name="Gao Y.C."/>
            <person name="Liu J.Z."/>
            <person name="Shao H.Z."/>
            <person name="Wang X."/>
            <person name="Wang C.C."/>
            <person name="Yang T.C."/>
            <person name="Huo Q.B."/>
            <person name="Li W."/>
            <person name="Chen H.Y."/>
            <person name="Chen S.E."/>
            <person name="Zhou L.G."/>
            <person name="Ni X.B."/>
            <person name="Tian J.H."/>
            <person name="Sheng Y."/>
            <person name="Liu T."/>
            <person name="Pan Y.S."/>
            <person name="Xia L.Y."/>
            <person name="Li J."/>
            <person name="Zhao F."/>
            <person name="Cao W.C."/>
        </authorList>
    </citation>
    <scope>NUCLEOTIDE SEQUENCE [LARGE SCALE GENOMIC DNA]</scope>
    <source>
        <strain evidence="1">Iper-2018</strain>
    </source>
</reference>
<accession>A0AC60P6M0</accession>